<evidence type="ECO:0000256" key="2">
    <source>
        <dbReference type="SAM" id="MobiDB-lite"/>
    </source>
</evidence>
<evidence type="ECO:0000256" key="1">
    <source>
        <dbReference type="SAM" id="Coils"/>
    </source>
</evidence>
<organism evidence="3 4">
    <name type="scientific">Tanacetum coccineum</name>
    <dbReference type="NCBI Taxonomy" id="301880"/>
    <lineage>
        <taxon>Eukaryota</taxon>
        <taxon>Viridiplantae</taxon>
        <taxon>Streptophyta</taxon>
        <taxon>Embryophyta</taxon>
        <taxon>Tracheophyta</taxon>
        <taxon>Spermatophyta</taxon>
        <taxon>Magnoliopsida</taxon>
        <taxon>eudicotyledons</taxon>
        <taxon>Gunneridae</taxon>
        <taxon>Pentapetalae</taxon>
        <taxon>asterids</taxon>
        <taxon>campanulids</taxon>
        <taxon>Asterales</taxon>
        <taxon>Asteraceae</taxon>
        <taxon>Asteroideae</taxon>
        <taxon>Anthemideae</taxon>
        <taxon>Anthemidinae</taxon>
        <taxon>Tanacetum</taxon>
    </lineage>
</organism>
<feature type="compositionally biased region" description="Acidic residues" evidence="2">
    <location>
        <begin position="184"/>
        <end position="193"/>
    </location>
</feature>
<reference evidence="3" key="1">
    <citation type="journal article" date="2022" name="Int. J. Mol. Sci.">
        <title>Draft Genome of Tanacetum Coccineum: Genomic Comparison of Closely Related Tanacetum-Family Plants.</title>
        <authorList>
            <person name="Yamashiro T."/>
            <person name="Shiraishi A."/>
            <person name="Nakayama K."/>
            <person name="Satake H."/>
        </authorList>
    </citation>
    <scope>NUCLEOTIDE SEQUENCE</scope>
</reference>
<reference evidence="3" key="2">
    <citation type="submission" date="2022-01" db="EMBL/GenBank/DDBJ databases">
        <authorList>
            <person name="Yamashiro T."/>
            <person name="Shiraishi A."/>
            <person name="Satake H."/>
            <person name="Nakayama K."/>
        </authorList>
    </citation>
    <scope>NUCLEOTIDE SEQUENCE</scope>
</reference>
<dbReference type="Proteomes" id="UP001151760">
    <property type="component" value="Unassembled WGS sequence"/>
</dbReference>
<dbReference type="EMBL" id="BQNB010016298">
    <property type="protein sequence ID" value="GJT50169.1"/>
    <property type="molecule type" value="Genomic_DNA"/>
</dbReference>
<feature type="region of interest" description="Disordered" evidence="2">
    <location>
        <begin position="183"/>
        <end position="208"/>
    </location>
</feature>
<comment type="caution">
    <text evidence="3">The sequence shown here is derived from an EMBL/GenBank/DDBJ whole genome shotgun (WGS) entry which is preliminary data.</text>
</comment>
<proteinExistence type="predicted"/>
<feature type="region of interest" description="Disordered" evidence="2">
    <location>
        <begin position="123"/>
        <end position="147"/>
    </location>
</feature>
<keyword evidence="4" id="KW-1185">Reference proteome</keyword>
<feature type="region of interest" description="Disordered" evidence="2">
    <location>
        <begin position="460"/>
        <end position="497"/>
    </location>
</feature>
<feature type="compositionally biased region" description="Basic and acidic residues" evidence="2">
    <location>
        <begin position="485"/>
        <end position="497"/>
    </location>
</feature>
<accession>A0ABQ5EGV7</accession>
<sequence length="609" mass="69931">MVKVNSVKQIHAIVDGKAVVITESSVRNDLLFDDEDGITCLTNDEIFENLVLMGYEQLSTKLTFQKDLGADESHGPRNHGGAPTQNRSKRVLKQPNEPPLSKGHTSGSGEGRMEHTFELMDILQPTPHDSPLPGGYTPGSDEEKEKDAQAVKILKLKKKVKKLERQRKSIISHLKRRIYRQVESSDDDLDEEDASKQGRISDKTKPMFKDSDFDNLDDLVDEGMAFVQENDAENQEKIGVDDTEAVNTAGERVSTATPRTPPTTIVFGDEDVTMVMAQTLIKMKEEKDKEKGVAIKDVKDYFRPIGSITTLQPLPTIDPKDKGKGILQETEPMEKTKKMVQGDAQIERDAEIALRLQAELDAELRVERERQEEASKVAIAEIFNEVQARIDTDYELAARMTQKEQEKYTIKERARLLAEFFKRRKNQLAAERAEAIRRKPPTKIQLRNLMMTYLKNMGSYATHNSPKKPKVMKSTKDVTEEEAAEYEKEKEELRADESSSYHGDTQAFLRRLNRKDLNDLYRLVQERFQDHPLEGHDLLLWGDLRMIFDPDDKDELWMNQLDWKLPRWKLYESYGVHTLFMDGKPMEIIMLVDKKYPLVKELLEKIPNL</sequence>
<feature type="region of interest" description="Disordered" evidence="2">
    <location>
        <begin position="68"/>
        <end position="111"/>
    </location>
</feature>
<protein>
    <submittedName>
        <fullName evidence="3">Uncharacterized protein</fullName>
    </submittedName>
</protein>
<evidence type="ECO:0000313" key="4">
    <source>
        <dbReference type="Proteomes" id="UP001151760"/>
    </source>
</evidence>
<keyword evidence="1" id="KW-0175">Coiled coil</keyword>
<name>A0ABQ5EGV7_9ASTR</name>
<evidence type="ECO:0000313" key="3">
    <source>
        <dbReference type="EMBL" id="GJT50169.1"/>
    </source>
</evidence>
<feature type="compositionally biased region" description="Basic and acidic residues" evidence="2">
    <location>
        <begin position="194"/>
        <end position="208"/>
    </location>
</feature>
<feature type="coiled-coil region" evidence="1">
    <location>
        <begin position="411"/>
        <end position="438"/>
    </location>
</feature>
<gene>
    <name evidence="3" type="ORF">Tco_0976326</name>
</gene>